<dbReference type="Gramene" id="Psat04G0216500-T2">
    <property type="protein sequence ID" value="KAI5417453.1"/>
    <property type="gene ID" value="KIW84_042165"/>
</dbReference>
<dbReference type="AlphaFoldDB" id="A0A9D4XBQ6"/>
<dbReference type="Proteomes" id="UP001058974">
    <property type="component" value="Chromosome 4"/>
</dbReference>
<accession>A0A9D4XBQ6</accession>
<organism evidence="1 2">
    <name type="scientific">Pisum sativum</name>
    <name type="common">Garden pea</name>
    <name type="synonym">Lathyrus oleraceus</name>
    <dbReference type="NCBI Taxonomy" id="3888"/>
    <lineage>
        <taxon>Eukaryota</taxon>
        <taxon>Viridiplantae</taxon>
        <taxon>Streptophyta</taxon>
        <taxon>Embryophyta</taxon>
        <taxon>Tracheophyta</taxon>
        <taxon>Spermatophyta</taxon>
        <taxon>Magnoliopsida</taxon>
        <taxon>eudicotyledons</taxon>
        <taxon>Gunneridae</taxon>
        <taxon>Pentapetalae</taxon>
        <taxon>rosids</taxon>
        <taxon>fabids</taxon>
        <taxon>Fabales</taxon>
        <taxon>Fabaceae</taxon>
        <taxon>Papilionoideae</taxon>
        <taxon>50 kb inversion clade</taxon>
        <taxon>NPAAA clade</taxon>
        <taxon>Hologalegina</taxon>
        <taxon>IRL clade</taxon>
        <taxon>Fabeae</taxon>
        <taxon>Lathyrus</taxon>
    </lineage>
</organism>
<comment type="caution">
    <text evidence="1">The sequence shown here is derived from an EMBL/GenBank/DDBJ whole genome shotgun (WGS) entry which is preliminary data.</text>
</comment>
<name>A0A9D4XBQ6_PEA</name>
<proteinExistence type="predicted"/>
<evidence type="ECO:0000313" key="2">
    <source>
        <dbReference type="Proteomes" id="UP001058974"/>
    </source>
</evidence>
<sequence>MISYNHHYMFQNCFSNLFQRFQLHVQLLIFALCVFSEQHHTMSRPPIMICDLRVDKNVWKLAIRVVDLWIVKEQNGQQHFEGVIQDSKVCIVVVPAVLK</sequence>
<keyword evidence="2" id="KW-1185">Reference proteome</keyword>
<evidence type="ECO:0000313" key="1">
    <source>
        <dbReference type="EMBL" id="KAI5417453.1"/>
    </source>
</evidence>
<reference evidence="1 2" key="1">
    <citation type="journal article" date="2022" name="Nat. Genet.">
        <title>Improved pea reference genome and pan-genome highlight genomic features and evolutionary characteristics.</title>
        <authorList>
            <person name="Yang T."/>
            <person name="Liu R."/>
            <person name="Luo Y."/>
            <person name="Hu S."/>
            <person name="Wang D."/>
            <person name="Wang C."/>
            <person name="Pandey M.K."/>
            <person name="Ge S."/>
            <person name="Xu Q."/>
            <person name="Li N."/>
            <person name="Li G."/>
            <person name="Huang Y."/>
            <person name="Saxena R.K."/>
            <person name="Ji Y."/>
            <person name="Li M."/>
            <person name="Yan X."/>
            <person name="He Y."/>
            <person name="Liu Y."/>
            <person name="Wang X."/>
            <person name="Xiang C."/>
            <person name="Varshney R.K."/>
            <person name="Ding H."/>
            <person name="Gao S."/>
            <person name="Zong X."/>
        </authorList>
    </citation>
    <scope>NUCLEOTIDE SEQUENCE [LARGE SCALE GENOMIC DNA]</scope>
    <source>
        <strain evidence="1 2">cv. Zhongwan 6</strain>
    </source>
</reference>
<gene>
    <name evidence="1" type="ORF">KIW84_042165</name>
</gene>
<dbReference type="EMBL" id="JAMSHJ010000004">
    <property type="protein sequence ID" value="KAI5417453.1"/>
    <property type="molecule type" value="Genomic_DNA"/>
</dbReference>
<protein>
    <submittedName>
        <fullName evidence="1">Uncharacterized protein</fullName>
    </submittedName>
</protein>